<feature type="region of interest" description="Disordered" evidence="2">
    <location>
        <begin position="135"/>
        <end position="203"/>
    </location>
</feature>
<accession>J4H3Q0</accession>
<reference evidence="3 4" key="1">
    <citation type="journal article" date="2012" name="Appl. Environ. Microbiol.">
        <title>Short-read sequencing for genomic analysis of the brown rot fungus Fibroporia radiculosa.</title>
        <authorList>
            <person name="Tang J.D."/>
            <person name="Perkins A.D."/>
            <person name="Sonstegard T.S."/>
            <person name="Schroeder S.G."/>
            <person name="Burgess S.C."/>
            <person name="Diehl S.V."/>
        </authorList>
    </citation>
    <scope>NUCLEOTIDE SEQUENCE [LARGE SCALE GENOMIC DNA]</scope>
    <source>
        <strain evidence="3 4">TFFH 294</strain>
    </source>
</reference>
<keyword evidence="4" id="KW-1185">Reference proteome</keyword>
<dbReference type="AlphaFoldDB" id="J4H3Q0"/>
<evidence type="ECO:0000313" key="3">
    <source>
        <dbReference type="EMBL" id="CCM03629.1"/>
    </source>
</evidence>
<dbReference type="EMBL" id="HE797121">
    <property type="protein sequence ID" value="CCM03629.1"/>
    <property type="molecule type" value="Genomic_DNA"/>
</dbReference>
<feature type="compositionally biased region" description="Acidic residues" evidence="2">
    <location>
        <begin position="142"/>
        <end position="203"/>
    </location>
</feature>
<name>J4H3Q0_9APHY</name>
<keyword evidence="1" id="KW-0175">Coiled coil</keyword>
<gene>
    <name evidence="3" type="ORF">FIBRA_05773</name>
</gene>
<dbReference type="GeneID" id="24098540"/>
<feature type="coiled-coil region" evidence="1">
    <location>
        <begin position="93"/>
        <end position="120"/>
    </location>
</feature>
<protein>
    <submittedName>
        <fullName evidence="3">Uncharacterized protein</fullName>
    </submittedName>
</protein>
<sequence>MSQAELTRHVTVTGRDLSLCYAAGGSPLPGRRGTRCCRNSHYRSRSSSNAMSVATPTILPRSPHFPLLLPKPPQPHPVPLPKHDQRTGRLNSLRDLQREMDDLSDEEEEIVDMREDIRNRGFSFLVPIGRTFTRHEEKNDASADELSDDSDGSEGSEDEDSPSIMEDEENDTAEEDLDADMEDLDEEGLDEEDEEDEEPPSDR</sequence>
<evidence type="ECO:0000256" key="2">
    <source>
        <dbReference type="SAM" id="MobiDB-lite"/>
    </source>
</evidence>
<evidence type="ECO:0000256" key="1">
    <source>
        <dbReference type="SAM" id="Coils"/>
    </source>
</evidence>
<dbReference type="RefSeq" id="XP_012182912.1">
    <property type="nucleotide sequence ID" value="XM_012327522.1"/>
</dbReference>
<dbReference type="STRING" id="599839.J4H3Q0"/>
<evidence type="ECO:0000313" key="4">
    <source>
        <dbReference type="Proteomes" id="UP000006352"/>
    </source>
</evidence>
<dbReference type="HOGENOM" id="CLU_116811_0_0_1"/>
<dbReference type="OrthoDB" id="3267661at2759"/>
<organism evidence="3 4">
    <name type="scientific">Fibroporia radiculosa</name>
    <dbReference type="NCBI Taxonomy" id="599839"/>
    <lineage>
        <taxon>Eukaryota</taxon>
        <taxon>Fungi</taxon>
        <taxon>Dikarya</taxon>
        <taxon>Basidiomycota</taxon>
        <taxon>Agaricomycotina</taxon>
        <taxon>Agaricomycetes</taxon>
        <taxon>Polyporales</taxon>
        <taxon>Fibroporiaceae</taxon>
        <taxon>Fibroporia</taxon>
    </lineage>
</organism>
<dbReference type="Proteomes" id="UP000006352">
    <property type="component" value="Unassembled WGS sequence"/>
</dbReference>
<dbReference type="InParanoid" id="J4H3Q0"/>
<proteinExistence type="predicted"/>